<dbReference type="EMBL" id="LGRX02009617">
    <property type="protein sequence ID" value="KAK3271546.1"/>
    <property type="molecule type" value="Genomic_DNA"/>
</dbReference>
<evidence type="ECO:0000256" key="6">
    <source>
        <dbReference type="SAM" id="MobiDB-lite"/>
    </source>
</evidence>
<evidence type="ECO:0000256" key="5">
    <source>
        <dbReference type="ARBA" id="ARBA00022837"/>
    </source>
</evidence>
<comment type="subcellular location">
    <subcellularLocation>
        <location evidence="1">Cytoplasm</location>
        <location evidence="1">Cytoskeleton</location>
        <location evidence="1">Cilium axoneme</location>
    </subcellularLocation>
</comment>
<dbReference type="InterPro" id="IPR001611">
    <property type="entry name" value="Leu-rich_rpt"/>
</dbReference>
<evidence type="ECO:0000256" key="3">
    <source>
        <dbReference type="ARBA" id="ARBA00022614"/>
    </source>
</evidence>
<dbReference type="PANTHER" id="PTHR24113:SF12">
    <property type="entry name" value="RAN GTPASE-ACTIVATING PROTEIN 1"/>
    <property type="match status" value="1"/>
</dbReference>
<keyword evidence="3" id="KW-0433">Leucine-rich repeat</keyword>
<accession>A0AAE0L478</accession>
<dbReference type="InterPro" id="IPR018247">
    <property type="entry name" value="EF_Hand_1_Ca_BS"/>
</dbReference>
<feature type="domain" description="EF-hand" evidence="7">
    <location>
        <begin position="50"/>
        <end position="85"/>
    </location>
</feature>
<dbReference type="SUPFAM" id="SSF52047">
    <property type="entry name" value="RNI-like"/>
    <property type="match status" value="1"/>
</dbReference>
<dbReference type="PROSITE" id="PS50222">
    <property type="entry name" value="EF_HAND_2"/>
    <property type="match status" value="2"/>
</dbReference>
<organism evidence="8 9">
    <name type="scientific">Cymbomonas tetramitiformis</name>
    <dbReference type="NCBI Taxonomy" id="36881"/>
    <lineage>
        <taxon>Eukaryota</taxon>
        <taxon>Viridiplantae</taxon>
        <taxon>Chlorophyta</taxon>
        <taxon>Pyramimonadophyceae</taxon>
        <taxon>Pyramimonadales</taxon>
        <taxon>Pyramimonadaceae</taxon>
        <taxon>Cymbomonas</taxon>
    </lineage>
</organism>
<dbReference type="InterPro" id="IPR032675">
    <property type="entry name" value="LRR_dom_sf"/>
</dbReference>
<keyword evidence="5" id="KW-0106">Calcium</keyword>
<keyword evidence="2" id="KW-0343">GTPase activation</keyword>
<keyword evidence="4" id="KW-0677">Repeat</keyword>
<name>A0AAE0L478_9CHLO</name>
<dbReference type="AlphaFoldDB" id="A0AAE0L478"/>
<dbReference type="GO" id="GO:0005634">
    <property type="term" value="C:nucleus"/>
    <property type="evidence" value="ECO:0007669"/>
    <property type="project" value="TreeGrafter"/>
</dbReference>
<evidence type="ECO:0000256" key="2">
    <source>
        <dbReference type="ARBA" id="ARBA00022468"/>
    </source>
</evidence>
<dbReference type="GO" id="GO:0005096">
    <property type="term" value="F:GTPase activator activity"/>
    <property type="evidence" value="ECO:0007669"/>
    <property type="project" value="UniProtKB-KW"/>
</dbReference>
<protein>
    <recommendedName>
        <fullName evidence="7">EF-hand domain-containing protein</fullName>
    </recommendedName>
</protein>
<evidence type="ECO:0000256" key="4">
    <source>
        <dbReference type="ARBA" id="ARBA00022737"/>
    </source>
</evidence>
<dbReference type="SUPFAM" id="SSF47473">
    <property type="entry name" value="EF-hand"/>
    <property type="match status" value="1"/>
</dbReference>
<dbReference type="GO" id="GO:0006913">
    <property type="term" value="P:nucleocytoplasmic transport"/>
    <property type="evidence" value="ECO:0007669"/>
    <property type="project" value="TreeGrafter"/>
</dbReference>
<dbReference type="Gene3D" id="1.10.238.10">
    <property type="entry name" value="EF-hand"/>
    <property type="match status" value="1"/>
</dbReference>
<sequence>MAVNRLPSGDSTSEDQLIQEEQLHSQWEEAEVERLIHEEHLRLRLPPAAAQSPQAWALFQHFDTDRNGALNRDEVIAACAFASGDHHAGHNLYLKFEALDFDRDGLIDFTEFARGFAETKAQDHAEISEANLFNQECNSLEEPAIARLTRQTRLDGRRVASLEQPDELRNGGEEYITPLDTEPPHTRQLDRGVSLAFSEWFMRRLQRVGAPLATLSTHDVVHGAGARWSAELHHSFGFGYLNATHTWCIRSLTTSDPTNLIDFITSRPAGRGLRAELRHAFGANWRAICFGRAHHFFSHAWELPYAGALEAQANAVAQLDGSDRHVYIWNDIFAINQHGGESAAAERAADLRSLKDVVQATRSVIVYFFPLTSPAPLTRSWCLFELLHVLQAGGEVVLGLPDAVTVQLDRAAQLRATQAFPSSKSRRMSKTFTQAELALYPHGAGPRPGKPALRRRAQQSVEERDRLVYQRALDAVNSRRAKATVPSDKAMIDALIKQSIGFSQLDELVRSTLEGLMKKVQAPHSLQAAIEVIHAGGLSPVRVDSVFQRLAANVVLSTEFVLSEPVCACLNSKRRGALLTALASSVSLRRVDVSRMRVCEEEAEQLAMALLPAETEVFERCFGKVAPRSLSRCKSLTRHRVTAFKQDAYTSFSTQRGRSKSTPRKRGNLKQWPSRAAAEDGPTAPPLQHVASFTQRATLNQVLETLCVTEGVALPVGSFRRNEISSLDLSDRDLGIVDVVLLGALLVYNHSLLSLNLSGNRVGSRGAKALASALTPGVRGKSNVCLHTLILDNICLVDREDLSQEENTEGCEALAQAVLKAGCHLSLSCLSLRGNLLGSDGAAALAAPGLQTLNLADNSVGKEGIEALAAALSEGPGTTTLILTGNSEILRPQTVANRFPSNVTLVL</sequence>
<evidence type="ECO:0000313" key="9">
    <source>
        <dbReference type="Proteomes" id="UP001190700"/>
    </source>
</evidence>
<dbReference type="GO" id="GO:0005509">
    <property type="term" value="F:calcium ion binding"/>
    <property type="evidence" value="ECO:0007669"/>
    <property type="project" value="InterPro"/>
</dbReference>
<dbReference type="PROSITE" id="PS00018">
    <property type="entry name" value="EF_HAND_1"/>
    <property type="match status" value="2"/>
</dbReference>
<evidence type="ECO:0000259" key="7">
    <source>
        <dbReference type="PROSITE" id="PS50222"/>
    </source>
</evidence>
<feature type="region of interest" description="Disordered" evidence="6">
    <location>
        <begin position="652"/>
        <end position="686"/>
    </location>
</feature>
<dbReference type="Gene3D" id="3.80.10.10">
    <property type="entry name" value="Ribonuclease Inhibitor"/>
    <property type="match status" value="2"/>
</dbReference>
<dbReference type="Pfam" id="PF13516">
    <property type="entry name" value="LRR_6"/>
    <property type="match status" value="2"/>
</dbReference>
<reference evidence="8 9" key="1">
    <citation type="journal article" date="2015" name="Genome Biol. Evol.">
        <title>Comparative Genomics of a Bacterivorous Green Alga Reveals Evolutionary Causalities and Consequences of Phago-Mixotrophic Mode of Nutrition.</title>
        <authorList>
            <person name="Burns J.A."/>
            <person name="Paasch A."/>
            <person name="Narechania A."/>
            <person name="Kim E."/>
        </authorList>
    </citation>
    <scope>NUCLEOTIDE SEQUENCE [LARGE SCALE GENOMIC DNA]</scope>
    <source>
        <strain evidence="8 9">PLY_AMNH</strain>
    </source>
</reference>
<evidence type="ECO:0000256" key="1">
    <source>
        <dbReference type="ARBA" id="ARBA00004430"/>
    </source>
</evidence>
<dbReference type="CDD" id="cd00051">
    <property type="entry name" value="EFh"/>
    <property type="match status" value="1"/>
</dbReference>
<keyword evidence="9" id="KW-1185">Reference proteome</keyword>
<dbReference type="Pfam" id="PF13499">
    <property type="entry name" value="EF-hand_7"/>
    <property type="match status" value="1"/>
</dbReference>
<dbReference type="GO" id="GO:0031267">
    <property type="term" value="F:small GTPase binding"/>
    <property type="evidence" value="ECO:0007669"/>
    <property type="project" value="TreeGrafter"/>
</dbReference>
<dbReference type="GO" id="GO:0005829">
    <property type="term" value="C:cytosol"/>
    <property type="evidence" value="ECO:0007669"/>
    <property type="project" value="TreeGrafter"/>
</dbReference>
<evidence type="ECO:0000313" key="8">
    <source>
        <dbReference type="EMBL" id="KAK3271546.1"/>
    </source>
</evidence>
<dbReference type="GO" id="GO:0048471">
    <property type="term" value="C:perinuclear region of cytoplasm"/>
    <property type="evidence" value="ECO:0007669"/>
    <property type="project" value="TreeGrafter"/>
</dbReference>
<dbReference type="GO" id="GO:0005930">
    <property type="term" value="C:axoneme"/>
    <property type="evidence" value="ECO:0007669"/>
    <property type="project" value="UniProtKB-SubCell"/>
</dbReference>
<comment type="caution">
    <text evidence="8">The sequence shown here is derived from an EMBL/GenBank/DDBJ whole genome shotgun (WGS) entry which is preliminary data.</text>
</comment>
<proteinExistence type="predicted"/>
<dbReference type="InterPro" id="IPR011992">
    <property type="entry name" value="EF-hand-dom_pair"/>
</dbReference>
<feature type="region of interest" description="Disordered" evidence="6">
    <location>
        <begin position="159"/>
        <end position="184"/>
    </location>
</feature>
<dbReference type="InterPro" id="IPR002048">
    <property type="entry name" value="EF_hand_dom"/>
</dbReference>
<dbReference type="Proteomes" id="UP001190700">
    <property type="component" value="Unassembled WGS sequence"/>
</dbReference>
<feature type="domain" description="EF-hand" evidence="7">
    <location>
        <begin position="96"/>
        <end position="122"/>
    </location>
</feature>
<dbReference type="PANTHER" id="PTHR24113">
    <property type="entry name" value="RAN GTPASE-ACTIVATING PROTEIN 1"/>
    <property type="match status" value="1"/>
</dbReference>
<feature type="compositionally biased region" description="Basic residues" evidence="6">
    <location>
        <begin position="657"/>
        <end position="668"/>
    </location>
</feature>
<feature type="compositionally biased region" description="Basic and acidic residues" evidence="6">
    <location>
        <begin position="159"/>
        <end position="172"/>
    </location>
</feature>
<dbReference type="SMART" id="SM00368">
    <property type="entry name" value="LRR_RI"/>
    <property type="match status" value="2"/>
</dbReference>
<dbReference type="InterPro" id="IPR027038">
    <property type="entry name" value="RanGap"/>
</dbReference>
<gene>
    <name evidence="8" type="ORF">CYMTET_20115</name>
</gene>